<comment type="caution">
    <text evidence="2">The sequence shown here is derived from an EMBL/GenBank/DDBJ whole genome shotgun (WGS) entry which is preliminary data.</text>
</comment>
<feature type="signal peptide" evidence="1">
    <location>
        <begin position="1"/>
        <end position="20"/>
    </location>
</feature>
<dbReference type="EMBL" id="JAAATW010000004">
    <property type="protein sequence ID" value="NBE09278.1"/>
    <property type="molecule type" value="Genomic_DNA"/>
</dbReference>
<sequence>MKRLAPLALILSVLAGPSLAGSFGFDLPTLTWPSDGGAAPDGTTVMGTKSGR</sequence>
<evidence type="ECO:0000313" key="2">
    <source>
        <dbReference type="EMBL" id="NBE09278.1"/>
    </source>
</evidence>
<reference evidence="3" key="1">
    <citation type="submission" date="2020-01" db="EMBL/GenBank/DDBJ databases">
        <title>Sphingomonas sp. strain CSW-10.</title>
        <authorList>
            <person name="Chen W.-M."/>
        </authorList>
    </citation>
    <scope>NUCLEOTIDE SEQUENCE [LARGE SCALE GENOMIC DNA]</scope>
    <source>
        <strain evidence="3">CCP-1</strain>
    </source>
</reference>
<evidence type="ECO:0000313" key="3">
    <source>
        <dbReference type="Proteomes" id="UP001517376"/>
    </source>
</evidence>
<organism evidence="2 3">
    <name type="scientific">Paragemmobacter ruber</name>
    <dbReference type="NCBI Taxonomy" id="1985673"/>
    <lineage>
        <taxon>Bacteria</taxon>
        <taxon>Pseudomonadati</taxon>
        <taxon>Pseudomonadota</taxon>
        <taxon>Alphaproteobacteria</taxon>
        <taxon>Rhodobacterales</taxon>
        <taxon>Paracoccaceae</taxon>
        <taxon>Paragemmobacter</taxon>
    </lineage>
</organism>
<keyword evidence="3" id="KW-1185">Reference proteome</keyword>
<name>A0ABW9Y9S1_9RHOB</name>
<feature type="chain" id="PRO_5047346658" evidence="1">
    <location>
        <begin position="21"/>
        <end position="52"/>
    </location>
</feature>
<keyword evidence="1" id="KW-0732">Signal</keyword>
<dbReference type="RefSeq" id="WP_161768342.1">
    <property type="nucleotide sequence ID" value="NZ_JAAATW010000004.1"/>
</dbReference>
<protein>
    <submittedName>
        <fullName evidence="2">Uncharacterized protein</fullName>
    </submittedName>
</protein>
<evidence type="ECO:0000256" key="1">
    <source>
        <dbReference type="SAM" id="SignalP"/>
    </source>
</evidence>
<accession>A0ABW9Y9S1</accession>
<dbReference type="Proteomes" id="UP001517376">
    <property type="component" value="Unassembled WGS sequence"/>
</dbReference>
<gene>
    <name evidence="2" type="ORF">GU920_17165</name>
</gene>
<proteinExistence type="predicted"/>